<name>A0ABY3G7I8_9BACT</name>
<comment type="caution">
    <text evidence="1">The sequence shown here is derived from an EMBL/GenBank/DDBJ whole genome shotgun (WGS) entry which is preliminary data.</text>
</comment>
<dbReference type="RefSeq" id="WP_147499007.1">
    <property type="nucleotide sequence ID" value="NZ_VOAV01000026.1"/>
</dbReference>
<proteinExistence type="predicted"/>
<evidence type="ECO:0000313" key="2">
    <source>
        <dbReference type="Proteomes" id="UP000321599"/>
    </source>
</evidence>
<dbReference type="InterPro" id="IPR014985">
    <property type="entry name" value="WbqC"/>
</dbReference>
<reference evidence="1 2" key="1">
    <citation type="submission" date="2019-07" db="EMBL/GenBank/DDBJ databases">
        <title>Rapid identification of Enteric Bacteria from Whole Genome Sequences (WGS) using Average Nucleotide Identity (ANI).</title>
        <authorList>
            <person name="Lane C."/>
        </authorList>
    </citation>
    <scope>NUCLEOTIDE SEQUENCE [LARGE SCALE GENOMIC DNA]</scope>
    <source>
        <strain evidence="1 2">2013D-9588</strain>
    </source>
</reference>
<dbReference type="Proteomes" id="UP000321599">
    <property type="component" value="Unassembled WGS sequence"/>
</dbReference>
<gene>
    <name evidence="1" type="ORF">XK09_05600</name>
</gene>
<dbReference type="EMBL" id="VOAV01000026">
    <property type="protein sequence ID" value="TWO28308.1"/>
    <property type="molecule type" value="Genomic_DNA"/>
</dbReference>
<evidence type="ECO:0000313" key="1">
    <source>
        <dbReference type="EMBL" id="TWO28308.1"/>
    </source>
</evidence>
<keyword evidence="2" id="KW-1185">Reference proteome</keyword>
<dbReference type="Pfam" id="PF08889">
    <property type="entry name" value="WbqC"/>
    <property type="match status" value="1"/>
</dbReference>
<protein>
    <submittedName>
        <fullName evidence="1">WbqC family protein</fullName>
    </submittedName>
</protein>
<organism evidence="1 2">
    <name type="scientific">Campylobacter lanienae</name>
    <dbReference type="NCBI Taxonomy" id="75658"/>
    <lineage>
        <taxon>Bacteria</taxon>
        <taxon>Pseudomonadati</taxon>
        <taxon>Campylobacterota</taxon>
        <taxon>Epsilonproteobacteria</taxon>
        <taxon>Campylobacterales</taxon>
        <taxon>Campylobacteraceae</taxon>
        <taxon>Campylobacter</taxon>
    </lineage>
</organism>
<sequence>MSKKIAILQSNYIPWKGYFDIIASVDEFIFYDEMQYTKNDWRNRNKIKTPNGLHWLSIPVATKGHLSQDVRIMDAKIVDKKWANSHWNTIKQFYRKTPYFNDYSDIFEKIYKECKQEEYLCKVNYKFIYAINEILRIKTKISFSQDYGLIDGKTERLVDLVKKASGTEYLSGPAAKDYIDEKLFKEANIKLSWMDYSNYPEYPQLYPPFEHGVSILDLIFNCGPEARKYMKR</sequence>
<accession>A0ABY3G7I8</accession>